<dbReference type="PRINTS" id="PR00035">
    <property type="entry name" value="HTHGNTR"/>
</dbReference>
<organism evidence="5 6">
    <name type="scientific">Formimonas warabiya</name>
    <dbReference type="NCBI Taxonomy" id="1761012"/>
    <lineage>
        <taxon>Bacteria</taxon>
        <taxon>Bacillati</taxon>
        <taxon>Bacillota</taxon>
        <taxon>Clostridia</taxon>
        <taxon>Eubacteriales</taxon>
        <taxon>Peptococcaceae</taxon>
        <taxon>Candidatus Formimonas</taxon>
    </lineage>
</organism>
<dbReference type="RefSeq" id="WP_214658988.1">
    <property type="nucleotide sequence ID" value="NZ_CP017634.1"/>
</dbReference>
<keyword evidence="6" id="KW-1185">Reference proteome</keyword>
<dbReference type="InterPro" id="IPR008920">
    <property type="entry name" value="TF_FadR/GntR_C"/>
</dbReference>
<dbReference type="InterPro" id="IPR011711">
    <property type="entry name" value="GntR_C"/>
</dbReference>
<proteinExistence type="predicted"/>
<keyword evidence="3" id="KW-0804">Transcription</keyword>
<dbReference type="EMBL" id="CP017634">
    <property type="protein sequence ID" value="ATW23471.1"/>
    <property type="molecule type" value="Genomic_DNA"/>
</dbReference>
<accession>A0A3G1KM25</accession>
<dbReference type="PROSITE" id="PS50949">
    <property type="entry name" value="HTH_GNTR"/>
    <property type="match status" value="1"/>
</dbReference>
<gene>
    <name evidence="5" type="ORF">DCMF_00465</name>
</gene>
<dbReference type="SMART" id="SM00895">
    <property type="entry name" value="FCD"/>
    <property type="match status" value="1"/>
</dbReference>
<evidence type="ECO:0000256" key="2">
    <source>
        <dbReference type="ARBA" id="ARBA00023125"/>
    </source>
</evidence>
<reference evidence="5 6" key="1">
    <citation type="submission" date="2016-10" db="EMBL/GenBank/DDBJ databases">
        <title>Complete Genome Sequence of Peptococcaceae strain DCMF.</title>
        <authorList>
            <person name="Edwards R.J."/>
            <person name="Holland S.I."/>
            <person name="Deshpande N.P."/>
            <person name="Wong Y.K."/>
            <person name="Ertan H."/>
            <person name="Manefield M."/>
            <person name="Russell T.L."/>
            <person name="Lee M.J."/>
        </authorList>
    </citation>
    <scope>NUCLEOTIDE SEQUENCE [LARGE SCALE GENOMIC DNA]</scope>
    <source>
        <strain evidence="5 6">DCMF</strain>
    </source>
</reference>
<evidence type="ECO:0000256" key="1">
    <source>
        <dbReference type="ARBA" id="ARBA00023015"/>
    </source>
</evidence>
<dbReference type="GO" id="GO:0003700">
    <property type="term" value="F:DNA-binding transcription factor activity"/>
    <property type="evidence" value="ECO:0007669"/>
    <property type="project" value="InterPro"/>
</dbReference>
<dbReference type="Pfam" id="PF07729">
    <property type="entry name" value="FCD"/>
    <property type="match status" value="1"/>
</dbReference>
<dbReference type="KEGG" id="fwa:DCMF_00465"/>
<keyword evidence="1" id="KW-0805">Transcription regulation</keyword>
<dbReference type="InterPro" id="IPR036388">
    <property type="entry name" value="WH-like_DNA-bd_sf"/>
</dbReference>
<dbReference type="SMART" id="SM00345">
    <property type="entry name" value="HTH_GNTR"/>
    <property type="match status" value="1"/>
</dbReference>
<dbReference type="PANTHER" id="PTHR43537:SF5">
    <property type="entry name" value="UXU OPERON TRANSCRIPTIONAL REGULATOR"/>
    <property type="match status" value="1"/>
</dbReference>
<evidence type="ECO:0000313" key="5">
    <source>
        <dbReference type="EMBL" id="ATW23471.1"/>
    </source>
</evidence>
<keyword evidence="2" id="KW-0238">DNA-binding</keyword>
<evidence type="ECO:0000256" key="3">
    <source>
        <dbReference type="ARBA" id="ARBA00023163"/>
    </source>
</evidence>
<dbReference type="InterPro" id="IPR000524">
    <property type="entry name" value="Tscrpt_reg_HTH_GntR"/>
</dbReference>
<sequence>MLIKRNKLYEEVVEKILEMIKQKEIEEGEKFPTEKELSAMFGVSRMAIREALSALQASGVVEVKHGSGTYLKNINDDVIIKPIARELIAQKDNLLDLFELRRGIETEAASLAAVRASDEQISKLKEVLAQTRKALSEGKMLVSEDFEFHFAIVEATNNNTFIKVYNTIANSFYEGLSSTHEILQQRLGPRVVVLSEHEEILKYIEKKEPELARRETRKHLDNAYARLVQELEWVNSRVRC</sequence>
<dbReference type="Pfam" id="PF00392">
    <property type="entry name" value="GntR"/>
    <property type="match status" value="1"/>
</dbReference>
<dbReference type="Gene3D" id="1.20.120.530">
    <property type="entry name" value="GntR ligand-binding domain-like"/>
    <property type="match status" value="1"/>
</dbReference>
<protein>
    <recommendedName>
        <fullName evidence="4">HTH gntR-type domain-containing protein</fullName>
    </recommendedName>
</protein>
<dbReference type="GO" id="GO:0003677">
    <property type="term" value="F:DNA binding"/>
    <property type="evidence" value="ECO:0007669"/>
    <property type="project" value="UniProtKB-KW"/>
</dbReference>
<dbReference type="Proteomes" id="UP000323521">
    <property type="component" value="Chromosome"/>
</dbReference>
<evidence type="ECO:0000259" key="4">
    <source>
        <dbReference type="PROSITE" id="PS50949"/>
    </source>
</evidence>
<name>A0A3G1KM25_FORW1</name>
<evidence type="ECO:0000313" key="6">
    <source>
        <dbReference type="Proteomes" id="UP000323521"/>
    </source>
</evidence>
<dbReference type="InterPro" id="IPR036390">
    <property type="entry name" value="WH_DNA-bd_sf"/>
</dbReference>
<dbReference type="PANTHER" id="PTHR43537">
    <property type="entry name" value="TRANSCRIPTIONAL REGULATOR, GNTR FAMILY"/>
    <property type="match status" value="1"/>
</dbReference>
<dbReference type="SUPFAM" id="SSF48008">
    <property type="entry name" value="GntR ligand-binding domain-like"/>
    <property type="match status" value="1"/>
</dbReference>
<feature type="domain" description="HTH gntR-type" evidence="4">
    <location>
        <begin position="6"/>
        <end position="74"/>
    </location>
</feature>
<dbReference type="Gene3D" id="1.10.10.10">
    <property type="entry name" value="Winged helix-like DNA-binding domain superfamily/Winged helix DNA-binding domain"/>
    <property type="match status" value="1"/>
</dbReference>
<dbReference type="SUPFAM" id="SSF46785">
    <property type="entry name" value="Winged helix' DNA-binding domain"/>
    <property type="match status" value="1"/>
</dbReference>
<dbReference type="CDD" id="cd07377">
    <property type="entry name" value="WHTH_GntR"/>
    <property type="match status" value="1"/>
</dbReference>
<dbReference type="AlphaFoldDB" id="A0A3G1KM25"/>